<feature type="transmembrane region" description="Helical" evidence="1">
    <location>
        <begin position="86"/>
        <end position="104"/>
    </location>
</feature>
<protein>
    <submittedName>
        <fullName evidence="2">DUF2214 family protein</fullName>
    </submittedName>
</protein>
<feature type="transmembrane region" description="Helical" evidence="1">
    <location>
        <begin position="48"/>
        <end position="66"/>
    </location>
</feature>
<evidence type="ECO:0000313" key="2">
    <source>
        <dbReference type="EMBL" id="GAA4351193.1"/>
    </source>
</evidence>
<dbReference type="Pfam" id="PF09980">
    <property type="entry name" value="DUF2214"/>
    <property type="match status" value="1"/>
</dbReference>
<keyword evidence="3" id="KW-1185">Reference proteome</keyword>
<dbReference type="EMBL" id="BAABGJ010000073">
    <property type="protein sequence ID" value="GAA4351193.1"/>
    <property type="molecule type" value="Genomic_DNA"/>
</dbReference>
<feature type="transmembrane region" description="Helical" evidence="1">
    <location>
        <begin position="125"/>
        <end position="145"/>
    </location>
</feature>
<accession>A0ABP8I4T1</accession>
<dbReference type="Proteomes" id="UP001500975">
    <property type="component" value="Unassembled WGS sequence"/>
</dbReference>
<feature type="transmembrane region" description="Helical" evidence="1">
    <location>
        <begin position="6"/>
        <end position="28"/>
    </location>
</feature>
<gene>
    <name evidence="2" type="ORF">GCM10023165_39220</name>
</gene>
<proteinExistence type="predicted"/>
<keyword evidence="1" id="KW-1133">Transmembrane helix</keyword>
<evidence type="ECO:0000313" key="3">
    <source>
        <dbReference type="Proteomes" id="UP001500975"/>
    </source>
</evidence>
<reference evidence="3" key="1">
    <citation type="journal article" date="2019" name="Int. J. Syst. Evol. Microbiol.">
        <title>The Global Catalogue of Microorganisms (GCM) 10K type strain sequencing project: providing services to taxonomists for standard genome sequencing and annotation.</title>
        <authorList>
            <consortium name="The Broad Institute Genomics Platform"/>
            <consortium name="The Broad Institute Genome Sequencing Center for Infectious Disease"/>
            <person name="Wu L."/>
            <person name="Ma J."/>
        </authorList>
    </citation>
    <scope>NUCLEOTIDE SEQUENCE [LARGE SCALE GENOMIC DNA]</scope>
    <source>
        <strain evidence="3">JCM 17804</strain>
    </source>
</reference>
<keyword evidence="1" id="KW-0812">Transmembrane</keyword>
<dbReference type="InterPro" id="IPR018706">
    <property type="entry name" value="DUF2214_membrane"/>
</dbReference>
<sequence length="152" mass="16865">MTLEAILAYLHILAILTMVVFISSEAALCRVEWLNAAAVERLARVDMVYGIAAIAVLATGIARTWWGMKGTAWYWTNPLLHVKLGLFIIVGVLSIFPTLTYFRWRKAVRSTGTLPAEAEIRKTRKLVMVQAHLIALIPLVAVFLARGFGARS</sequence>
<evidence type="ECO:0000256" key="1">
    <source>
        <dbReference type="SAM" id="Phobius"/>
    </source>
</evidence>
<keyword evidence="1" id="KW-0472">Membrane</keyword>
<organism evidence="2 3">
    <name type="scientific">Variovorax defluvii</name>
    <dbReference type="NCBI Taxonomy" id="913761"/>
    <lineage>
        <taxon>Bacteria</taxon>
        <taxon>Pseudomonadati</taxon>
        <taxon>Pseudomonadota</taxon>
        <taxon>Betaproteobacteria</taxon>
        <taxon>Burkholderiales</taxon>
        <taxon>Comamonadaceae</taxon>
        <taxon>Variovorax</taxon>
    </lineage>
</organism>
<comment type="caution">
    <text evidence="2">The sequence shown here is derived from an EMBL/GenBank/DDBJ whole genome shotgun (WGS) entry which is preliminary data.</text>
</comment>
<dbReference type="RefSeq" id="WP_345540007.1">
    <property type="nucleotide sequence ID" value="NZ_BAABGJ010000073.1"/>
</dbReference>
<name>A0ABP8I4T1_9BURK</name>